<accession>A0A7M1URR6</accession>
<dbReference type="EMBL" id="CP063144">
    <property type="protein sequence ID" value="QOR94659.1"/>
    <property type="molecule type" value="Genomic_DNA"/>
</dbReference>
<evidence type="ECO:0000256" key="1">
    <source>
        <dbReference type="SAM" id="Phobius"/>
    </source>
</evidence>
<organism evidence="2 3">
    <name type="scientific">Thermosphaera chiliense</name>
    <dbReference type="NCBI Taxonomy" id="3402707"/>
    <lineage>
        <taxon>Archaea</taxon>
        <taxon>Thermoproteota</taxon>
        <taxon>Thermoprotei</taxon>
        <taxon>Desulfurococcales</taxon>
        <taxon>Desulfurococcaceae</taxon>
        <taxon>Thermosphaera</taxon>
    </lineage>
</organism>
<feature type="transmembrane region" description="Helical" evidence="1">
    <location>
        <begin position="12"/>
        <end position="34"/>
    </location>
</feature>
<evidence type="ECO:0000313" key="2">
    <source>
        <dbReference type="EMBL" id="QOR94659.1"/>
    </source>
</evidence>
<dbReference type="GeneID" id="59454075"/>
<dbReference type="Proteomes" id="UP000593766">
    <property type="component" value="Chromosome"/>
</dbReference>
<protein>
    <submittedName>
        <fullName evidence="2">Uncharacterized protein</fullName>
    </submittedName>
</protein>
<feature type="transmembrane region" description="Helical" evidence="1">
    <location>
        <begin position="40"/>
        <end position="59"/>
    </location>
</feature>
<gene>
    <name evidence="2" type="ORF">IMZ38_01615</name>
</gene>
<keyword evidence="1" id="KW-0812">Transmembrane</keyword>
<keyword evidence="3" id="KW-1185">Reference proteome</keyword>
<sequence length="64" mass="6660">MRYRRGRDVGSLGAFNAGGVSDAVVAEVMLGYVFPEVSKFLGAANVGATSIAIALGLNWKSVEL</sequence>
<dbReference type="RefSeq" id="WP_193436456.1">
    <property type="nucleotide sequence ID" value="NZ_CP063144.1"/>
</dbReference>
<name>A0A7M1URR6_9CREN</name>
<proteinExistence type="predicted"/>
<dbReference type="KEGG" id="tcs:IMZ38_01615"/>
<keyword evidence="1" id="KW-0472">Membrane</keyword>
<dbReference type="AlphaFoldDB" id="A0A7M1URR6"/>
<reference evidence="2 3" key="1">
    <citation type="submission" date="2020-10" db="EMBL/GenBank/DDBJ databases">
        <title>Complete genome sequence of Thermosphaera aggregans strain 3507.</title>
        <authorList>
            <person name="Zayulina K.S."/>
            <person name="Elcheninov A.G."/>
            <person name="Toshchakov S.V."/>
            <person name="Kublanov I.V."/>
            <person name="Kochetkova T.V."/>
        </authorList>
    </citation>
    <scope>NUCLEOTIDE SEQUENCE [LARGE SCALE GENOMIC DNA]</scope>
    <source>
        <strain evidence="2 3">3507</strain>
    </source>
</reference>
<keyword evidence="1" id="KW-1133">Transmembrane helix</keyword>
<evidence type="ECO:0000313" key="3">
    <source>
        <dbReference type="Proteomes" id="UP000593766"/>
    </source>
</evidence>